<reference evidence="4 5" key="1">
    <citation type="submission" date="2018-07" db="EMBL/GenBank/DDBJ databases">
        <title>Motiliproteus coralliicola sp. nov., a bacterium isolated from Coral.</title>
        <authorList>
            <person name="Wang G."/>
        </authorList>
    </citation>
    <scope>NUCLEOTIDE SEQUENCE [LARGE SCALE GENOMIC DNA]</scope>
    <source>
        <strain evidence="4 5">C34</strain>
    </source>
</reference>
<dbReference type="InterPro" id="IPR005123">
    <property type="entry name" value="Oxoglu/Fe-dep_dioxygenase_dom"/>
</dbReference>
<evidence type="ECO:0000313" key="5">
    <source>
        <dbReference type="Proteomes" id="UP000253769"/>
    </source>
</evidence>
<evidence type="ECO:0000259" key="3">
    <source>
        <dbReference type="PROSITE" id="PS51471"/>
    </source>
</evidence>
<dbReference type="GO" id="GO:0046872">
    <property type="term" value="F:metal ion binding"/>
    <property type="evidence" value="ECO:0007669"/>
    <property type="project" value="UniProtKB-KW"/>
</dbReference>
<feature type="domain" description="Fe2OG dioxygenase" evidence="3">
    <location>
        <begin position="129"/>
        <end position="240"/>
    </location>
</feature>
<feature type="compositionally biased region" description="Basic and acidic residues" evidence="2">
    <location>
        <begin position="71"/>
        <end position="82"/>
    </location>
</feature>
<dbReference type="Proteomes" id="UP000253769">
    <property type="component" value="Unassembled WGS sequence"/>
</dbReference>
<organism evidence="4 5">
    <name type="scientific">Motiliproteus coralliicola</name>
    <dbReference type="NCBI Taxonomy" id="2283196"/>
    <lineage>
        <taxon>Bacteria</taxon>
        <taxon>Pseudomonadati</taxon>
        <taxon>Pseudomonadota</taxon>
        <taxon>Gammaproteobacteria</taxon>
        <taxon>Oceanospirillales</taxon>
        <taxon>Oceanospirillaceae</taxon>
        <taxon>Motiliproteus</taxon>
    </lineage>
</organism>
<comment type="caution">
    <text evidence="4">The sequence shown here is derived from an EMBL/GenBank/DDBJ whole genome shotgun (WGS) entry which is preliminary data.</text>
</comment>
<dbReference type="EMBL" id="QQOH01000001">
    <property type="protein sequence ID" value="RDE25060.1"/>
    <property type="molecule type" value="Genomic_DNA"/>
</dbReference>
<dbReference type="InterPro" id="IPR056470">
    <property type="entry name" value="BesD/HalB-like"/>
</dbReference>
<dbReference type="Pfam" id="PF23169">
    <property type="entry name" value="HalD"/>
    <property type="match status" value="1"/>
</dbReference>
<keyword evidence="1" id="KW-0408">Iron</keyword>
<evidence type="ECO:0000256" key="1">
    <source>
        <dbReference type="RuleBase" id="RU003682"/>
    </source>
</evidence>
<dbReference type="OrthoDB" id="9798229at2"/>
<keyword evidence="5" id="KW-1185">Reference proteome</keyword>
<dbReference type="SUPFAM" id="SSF51197">
    <property type="entry name" value="Clavaminate synthase-like"/>
    <property type="match status" value="1"/>
</dbReference>
<dbReference type="GO" id="GO:0016491">
    <property type="term" value="F:oxidoreductase activity"/>
    <property type="evidence" value="ECO:0007669"/>
    <property type="project" value="UniProtKB-KW"/>
</dbReference>
<gene>
    <name evidence="4" type="ORF">DV711_05730</name>
</gene>
<keyword evidence="1" id="KW-0479">Metal-binding</keyword>
<name>A0A369WSI0_9GAMM</name>
<sequence>MQLEQIIQFNEYPLSDTAFQQRCKQHLDEHGALVLPDFISAEALTKICQEGAHKKHLAYYSKDDHNVYLKDPDPDFADDHPRNQPVQSSKGCITDNQIAEDSPLRTLYDAETFRDFLATVLGEQGLYNYADPMSSINLHYADEGQELGWHFDNSSFAITLLIQSPEAGGSFEYVENLRDADRGEMNYDGVAEVLAGKRQVKTLQAGPGTLAMFRGRNALHRVTPVKGDKTRMLVVLAYNSEPGIALSESARLTFYGRL</sequence>
<evidence type="ECO:0000256" key="2">
    <source>
        <dbReference type="SAM" id="MobiDB-lite"/>
    </source>
</evidence>
<proteinExistence type="inferred from homology"/>
<protein>
    <submittedName>
        <fullName evidence="4">2OG-Fe(II) oxygenase</fullName>
    </submittedName>
</protein>
<dbReference type="AlphaFoldDB" id="A0A369WSI0"/>
<dbReference type="PROSITE" id="PS51471">
    <property type="entry name" value="FE2OG_OXY"/>
    <property type="match status" value="1"/>
</dbReference>
<accession>A0A369WSI0</accession>
<feature type="region of interest" description="Disordered" evidence="2">
    <location>
        <begin position="71"/>
        <end position="90"/>
    </location>
</feature>
<dbReference type="Gene3D" id="2.60.120.620">
    <property type="entry name" value="q2cbj1_9rhob like domain"/>
    <property type="match status" value="1"/>
</dbReference>
<dbReference type="RefSeq" id="WP_114694656.1">
    <property type="nucleotide sequence ID" value="NZ_QQOH01000001.1"/>
</dbReference>
<comment type="similarity">
    <text evidence="1">Belongs to the iron/ascorbate-dependent oxidoreductase family.</text>
</comment>
<evidence type="ECO:0000313" key="4">
    <source>
        <dbReference type="EMBL" id="RDE25060.1"/>
    </source>
</evidence>
<keyword evidence="1" id="KW-0560">Oxidoreductase</keyword>